<keyword evidence="2" id="KW-0479">Metal-binding</keyword>
<dbReference type="InterPro" id="IPR002397">
    <property type="entry name" value="Cyt_P450_B"/>
</dbReference>
<evidence type="ECO:0000256" key="1">
    <source>
        <dbReference type="ARBA" id="ARBA00010617"/>
    </source>
</evidence>
<dbReference type="Gene3D" id="1.10.630.10">
    <property type="entry name" value="Cytochrome P450"/>
    <property type="match status" value="1"/>
</dbReference>
<protein>
    <submittedName>
        <fullName evidence="3">Cytochrome P450</fullName>
        <ecNumber evidence="3">1.14.15.1</ecNumber>
    </submittedName>
</protein>
<keyword evidence="2" id="KW-0349">Heme</keyword>
<dbReference type="GO" id="GO:0018683">
    <property type="term" value="F:camphor 5-monooxygenase activity"/>
    <property type="evidence" value="ECO:0007669"/>
    <property type="project" value="UniProtKB-EC"/>
</dbReference>
<dbReference type="PROSITE" id="PS00086">
    <property type="entry name" value="CYTOCHROME_P450"/>
    <property type="match status" value="1"/>
</dbReference>
<dbReference type="Proteomes" id="UP000058599">
    <property type="component" value="Chromosome"/>
</dbReference>
<name>A0AA86GIK5_9SPHN</name>
<dbReference type="InterPro" id="IPR036396">
    <property type="entry name" value="Cyt_P450_sf"/>
</dbReference>
<keyword evidence="4" id="KW-1185">Reference proteome</keyword>
<sequence>MSGGCPSRPDIAPDMVRRWDLARETEAVGCPFVAASKLHDGPDIFFNLSDDLRNVDGGSWIVTRADLQREVLQKSELFSSRGISGFSAILGESWPLMPVELDAPDHMRYRKLINPLFSPRRMDEIEAGVRESAIELIEAVRHRGGCEFMTAYARELPVNVFLRLMGLPLAEVDTFRKWEDEMMHSDDVAVRAGAAHALKAYLLDIIGRRRAEPTDDLISHLVTATLDDRPLDDDAVLGLCFFLYIAGLDTVAATLSFIFATLAEQPDLQNRLRSTPAEIPEAVEELIRAFGTVVTSRYLTEDTVFHGVAMRKGDRVITPLGVASRDPAEYEDANTLNIDRLSTRNISFGAGPHRCIGSHLARREITLTLEEWLARIPEFRLAPNGKPVPNVVTVWGHDTLQLEW</sequence>
<evidence type="ECO:0000313" key="4">
    <source>
        <dbReference type="Proteomes" id="UP000058599"/>
    </source>
</evidence>
<dbReference type="InterPro" id="IPR001128">
    <property type="entry name" value="Cyt_P450"/>
</dbReference>
<dbReference type="PRINTS" id="PR00385">
    <property type="entry name" value="P450"/>
</dbReference>
<dbReference type="GO" id="GO:0020037">
    <property type="term" value="F:heme binding"/>
    <property type="evidence" value="ECO:0007669"/>
    <property type="project" value="InterPro"/>
</dbReference>
<dbReference type="InterPro" id="IPR017972">
    <property type="entry name" value="Cyt_P450_CS"/>
</dbReference>
<dbReference type="EC" id="1.14.15.1" evidence="3"/>
<dbReference type="PANTHER" id="PTHR46696">
    <property type="entry name" value="P450, PUTATIVE (EUROFUNG)-RELATED"/>
    <property type="match status" value="1"/>
</dbReference>
<dbReference type="EMBL" id="CP012199">
    <property type="protein sequence ID" value="AMG73454.1"/>
    <property type="molecule type" value="Genomic_DNA"/>
</dbReference>
<dbReference type="KEGG" id="sgi:SGRAN_1061"/>
<dbReference type="PANTHER" id="PTHR46696:SF6">
    <property type="entry name" value="P450, PUTATIVE (EUROFUNG)-RELATED"/>
    <property type="match status" value="1"/>
</dbReference>
<proteinExistence type="inferred from homology"/>
<dbReference type="Pfam" id="PF00067">
    <property type="entry name" value="p450"/>
    <property type="match status" value="1"/>
</dbReference>
<keyword evidence="2 3" id="KW-0560">Oxidoreductase</keyword>
<dbReference type="AlphaFoldDB" id="A0AA86GIK5"/>
<keyword evidence="2" id="KW-0408">Iron</keyword>
<dbReference type="PRINTS" id="PR00359">
    <property type="entry name" value="BP450"/>
</dbReference>
<evidence type="ECO:0000256" key="2">
    <source>
        <dbReference type="RuleBase" id="RU000461"/>
    </source>
</evidence>
<reference evidence="3 4" key="1">
    <citation type="journal article" date="2016" name="BMC Genomics">
        <title>Genomic analysis of the nitrate-respiring Sphingopyxis granuli (formerly Sphingomonas macrogoltabida) strain TFA.</title>
        <authorList>
            <person name="Garcia-Romero I."/>
            <person name="Perez-Pulido A.J."/>
            <person name="Gonzalez-Flores Y.E."/>
            <person name="Reyes-Ramirez F."/>
            <person name="Santero E."/>
            <person name="Floriano B."/>
        </authorList>
    </citation>
    <scope>NUCLEOTIDE SEQUENCE [LARGE SCALE GENOMIC DNA]</scope>
    <source>
        <strain evidence="3 4">TFA</strain>
    </source>
</reference>
<gene>
    <name evidence="3" type="ORF">SGRAN_1061</name>
</gene>
<dbReference type="GO" id="GO:0005506">
    <property type="term" value="F:iron ion binding"/>
    <property type="evidence" value="ECO:0007669"/>
    <property type="project" value="InterPro"/>
</dbReference>
<evidence type="ECO:0000313" key="3">
    <source>
        <dbReference type="EMBL" id="AMG73454.1"/>
    </source>
</evidence>
<organism evidence="3 4">
    <name type="scientific">Sphingopyxis granuli</name>
    <dbReference type="NCBI Taxonomy" id="267128"/>
    <lineage>
        <taxon>Bacteria</taxon>
        <taxon>Pseudomonadati</taxon>
        <taxon>Pseudomonadota</taxon>
        <taxon>Alphaproteobacteria</taxon>
        <taxon>Sphingomonadales</taxon>
        <taxon>Sphingomonadaceae</taxon>
        <taxon>Sphingopyxis</taxon>
    </lineage>
</organism>
<dbReference type="SUPFAM" id="SSF48264">
    <property type="entry name" value="Cytochrome P450"/>
    <property type="match status" value="1"/>
</dbReference>
<comment type="similarity">
    <text evidence="1 2">Belongs to the cytochrome P450 family.</text>
</comment>
<accession>A0AA86GIK5</accession>
<dbReference type="RefSeq" id="WP_067105196.1">
    <property type="nucleotide sequence ID" value="NZ_CP012199.1"/>
</dbReference>
<dbReference type="CDD" id="cd11035">
    <property type="entry name" value="P450cam-like"/>
    <property type="match status" value="1"/>
</dbReference>
<keyword evidence="2" id="KW-0503">Monooxygenase</keyword>